<sequence length="431" mass="44745">MASDHVHNVGGDDLRSRAADRAVRRLLLLVITPLAVVTLVGLVLLWPGRDPEVPPEVGPPATAVKATVERSTFQDCPPEQGGAEATCQVVGLRLHGGPDAGLATELVLNVVANPGIPTLEEGDRIVVQPSGPEGGSYTFVDFQRSRPLLLLGAVFSLLVVGLARWKGLAALVGLLATLLVLAKFVLPAILDGKDPLAVCIVGASITMFVVFYLAHGVNVRSSTALVGTLLSLLVTGLLATWATSAARLTGTGTEEALTLNALADQVDLRGLLLGGIIIGSLGVLNDVTITQASTVWQLHLANPAARPTQLYRQGMRVGRDHIGATVDTLILAYAGAALPLLIFFSLADRSFGQVITSSLVAEEVVRSLVGAIGLVLSVPITTGLAAVAASRAPVDGEGPLGAPVERARARALAVANQLMRGRGGDPWADRR</sequence>
<feature type="transmembrane region" description="Helical" evidence="1">
    <location>
        <begin position="322"/>
        <end position="347"/>
    </location>
</feature>
<keyword evidence="1" id="KW-0812">Transmembrane</keyword>
<name>A0A6J4I120_9ACTN</name>
<feature type="transmembrane region" description="Helical" evidence="1">
    <location>
        <begin position="266"/>
        <end position="284"/>
    </location>
</feature>
<accession>A0A6J4I120</accession>
<feature type="transmembrane region" description="Helical" evidence="1">
    <location>
        <begin position="26"/>
        <end position="46"/>
    </location>
</feature>
<evidence type="ECO:0000256" key="1">
    <source>
        <dbReference type="SAM" id="Phobius"/>
    </source>
</evidence>
<dbReference type="PANTHER" id="PTHR41771">
    <property type="entry name" value="MEMBRANE PROTEIN-RELATED"/>
    <property type="match status" value="1"/>
</dbReference>
<keyword evidence="1" id="KW-1133">Transmembrane helix</keyword>
<dbReference type="Pfam" id="PF07907">
    <property type="entry name" value="YibE_F"/>
    <property type="match status" value="1"/>
</dbReference>
<reference evidence="2" key="1">
    <citation type="submission" date="2020-02" db="EMBL/GenBank/DDBJ databases">
        <authorList>
            <person name="Meier V. D."/>
        </authorList>
    </citation>
    <scope>NUCLEOTIDE SEQUENCE</scope>
    <source>
        <strain evidence="2">AVDCRST_MAG76</strain>
    </source>
</reference>
<feature type="transmembrane region" description="Helical" evidence="1">
    <location>
        <begin position="147"/>
        <end position="163"/>
    </location>
</feature>
<gene>
    <name evidence="2" type="ORF">AVDCRST_MAG76-1578</name>
</gene>
<evidence type="ECO:0000313" key="2">
    <source>
        <dbReference type="EMBL" id="CAA9237183.1"/>
    </source>
</evidence>
<dbReference type="PANTHER" id="PTHR41771:SF1">
    <property type="entry name" value="MEMBRANE PROTEIN"/>
    <property type="match status" value="1"/>
</dbReference>
<feature type="transmembrane region" description="Helical" evidence="1">
    <location>
        <begin position="367"/>
        <end position="389"/>
    </location>
</feature>
<dbReference type="AlphaFoldDB" id="A0A6J4I120"/>
<organism evidence="2">
    <name type="scientific">uncultured Acidimicrobiales bacterium</name>
    <dbReference type="NCBI Taxonomy" id="310071"/>
    <lineage>
        <taxon>Bacteria</taxon>
        <taxon>Bacillati</taxon>
        <taxon>Actinomycetota</taxon>
        <taxon>Acidimicrobiia</taxon>
        <taxon>Acidimicrobiales</taxon>
        <taxon>environmental samples</taxon>
    </lineage>
</organism>
<feature type="transmembrane region" description="Helical" evidence="1">
    <location>
        <begin position="226"/>
        <end position="246"/>
    </location>
</feature>
<protein>
    <submittedName>
        <fullName evidence="2">YibE/F family membrane protein</fullName>
    </submittedName>
</protein>
<proteinExistence type="predicted"/>
<keyword evidence="1" id="KW-0472">Membrane</keyword>
<feature type="transmembrane region" description="Helical" evidence="1">
    <location>
        <begin position="168"/>
        <end position="189"/>
    </location>
</feature>
<dbReference type="InterPro" id="IPR012507">
    <property type="entry name" value="YibE_F"/>
</dbReference>
<dbReference type="EMBL" id="CADCSZ010000096">
    <property type="protein sequence ID" value="CAA9237183.1"/>
    <property type="molecule type" value="Genomic_DNA"/>
</dbReference>
<feature type="transmembrane region" description="Helical" evidence="1">
    <location>
        <begin position="195"/>
        <end position="214"/>
    </location>
</feature>